<dbReference type="EC" id="2.5.1.25" evidence="1"/>
<dbReference type="SMART" id="SM01144">
    <property type="entry name" value="DTW"/>
    <property type="match status" value="1"/>
</dbReference>
<evidence type="ECO:0000256" key="1">
    <source>
        <dbReference type="ARBA" id="ARBA00012386"/>
    </source>
</evidence>
<dbReference type="Proteomes" id="UP000037923">
    <property type="component" value="Unassembled WGS sequence"/>
</dbReference>
<feature type="region of interest" description="Disordered" evidence="7">
    <location>
        <begin position="111"/>
        <end position="134"/>
    </location>
</feature>
<proteinExistence type="inferred from homology"/>
<gene>
    <name evidence="9" type="ORF">ABB37_04808</name>
</gene>
<protein>
    <recommendedName>
        <fullName evidence="1">tRNA-uridine aminocarboxypropyltransferase</fullName>
        <ecNumber evidence="1">2.5.1.25</ecNumber>
    </recommendedName>
</protein>
<keyword evidence="3" id="KW-0949">S-adenosyl-L-methionine</keyword>
<dbReference type="InterPro" id="IPR039262">
    <property type="entry name" value="DTWD2/TAPT"/>
</dbReference>
<dbReference type="PANTHER" id="PTHR21392:SF0">
    <property type="entry name" value="TRNA-URIDINE AMINOCARBOXYPROPYLTRANSFERASE 2"/>
    <property type="match status" value="1"/>
</dbReference>
<evidence type="ECO:0000313" key="9">
    <source>
        <dbReference type="EMBL" id="KPA80612.1"/>
    </source>
</evidence>
<evidence type="ECO:0000256" key="3">
    <source>
        <dbReference type="ARBA" id="ARBA00022691"/>
    </source>
</evidence>
<organism evidence="9 10">
    <name type="scientific">Leptomonas pyrrhocoris</name>
    <name type="common">Firebug parasite</name>
    <dbReference type="NCBI Taxonomy" id="157538"/>
    <lineage>
        <taxon>Eukaryota</taxon>
        <taxon>Discoba</taxon>
        <taxon>Euglenozoa</taxon>
        <taxon>Kinetoplastea</taxon>
        <taxon>Metakinetoplastina</taxon>
        <taxon>Trypanosomatida</taxon>
        <taxon>Trypanosomatidae</taxon>
        <taxon>Leishmaniinae</taxon>
        <taxon>Leptomonas</taxon>
    </lineage>
</organism>
<name>A0A0N0DVM9_LEPPY</name>
<dbReference type="VEuPathDB" id="TriTrypDB:LpyrH10_08_2570"/>
<keyword evidence="2" id="KW-0808">Transferase</keyword>
<evidence type="ECO:0000256" key="7">
    <source>
        <dbReference type="SAM" id="MobiDB-lite"/>
    </source>
</evidence>
<dbReference type="GO" id="GO:0008033">
    <property type="term" value="P:tRNA processing"/>
    <property type="evidence" value="ECO:0007669"/>
    <property type="project" value="UniProtKB-KW"/>
</dbReference>
<dbReference type="EMBL" id="LGTL01000008">
    <property type="protein sequence ID" value="KPA80612.1"/>
    <property type="molecule type" value="Genomic_DNA"/>
</dbReference>
<feature type="compositionally biased region" description="Basic and acidic residues" evidence="7">
    <location>
        <begin position="592"/>
        <end position="604"/>
    </location>
</feature>
<dbReference type="GO" id="GO:0016432">
    <property type="term" value="F:tRNA-uridine aminocarboxypropyltransferase activity"/>
    <property type="evidence" value="ECO:0007669"/>
    <property type="project" value="UniProtKB-EC"/>
</dbReference>
<evidence type="ECO:0000256" key="4">
    <source>
        <dbReference type="ARBA" id="ARBA00022694"/>
    </source>
</evidence>
<evidence type="ECO:0000256" key="6">
    <source>
        <dbReference type="ARBA" id="ARBA00048718"/>
    </source>
</evidence>
<dbReference type="PANTHER" id="PTHR21392">
    <property type="entry name" value="TRNA-URIDINE AMINOCARBOXYPROPYLTRANSFERASE 2"/>
    <property type="match status" value="1"/>
</dbReference>
<dbReference type="OMA" id="LWCWFPR"/>
<comment type="similarity">
    <text evidence="5">Belongs to the TDD superfamily. DTWD2 family.</text>
</comment>
<evidence type="ECO:0000256" key="5">
    <source>
        <dbReference type="ARBA" id="ARBA00034489"/>
    </source>
</evidence>
<keyword evidence="4" id="KW-0819">tRNA processing</keyword>
<comment type="catalytic activity">
    <reaction evidence="6">
        <text>a uridine in tRNA + S-adenosyl-L-methionine = a 3-[(3S)-3-amino-3-carboxypropyl]uridine in tRNA + S-methyl-5'-thioadenosine + H(+)</text>
        <dbReference type="Rhea" id="RHEA:62432"/>
        <dbReference type="Rhea" id="RHEA-COMP:13339"/>
        <dbReference type="Rhea" id="RHEA-COMP:16092"/>
        <dbReference type="ChEBI" id="CHEBI:15378"/>
        <dbReference type="ChEBI" id="CHEBI:17509"/>
        <dbReference type="ChEBI" id="CHEBI:59789"/>
        <dbReference type="ChEBI" id="CHEBI:65315"/>
        <dbReference type="ChEBI" id="CHEBI:82930"/>
        <dbReference type="EC" id="2.5.1.25"/>
    </reaction>
</comment>
<dbReference type="AlphaFoldDB" id="A0A0N0DVM9"/>
<evidence type="ECO:0000256" key="2">
    <source>
        <dbReference type="ARBA" id="ARBA00022679"/>
    </source>
</evidence>
<reference evidence="9 10" key="1">
    <citation type="submission" date="2015-07" db="EMBL/GenBank/DDBJ databases">
        <title>High-quality genome of monoxenous trypanosomatid Leptomonas pyrrhocoris.</title>
        <authorList>
            <person name="Flegontov P."/>
            <person name="Butenko A."/>
            <person name="Firsov S."/>
            <person name="Vlcek C."/>
            <person name="Logacheva M.D."/>
            <person name="Field M."/>
            <person name="Filatov D."/>
            <person name="Flegontova O."/>
            <person name="Gerasimov E."/>
            <person name="Jackson A.P."/>
            <person name="Kelly S."/>
            <person name="Opperdoes F."/>
            <person name="O'Reilly A."/>
            <person name="Votypka J."/>
            <person name="Yurchenko V."/>
            <person name="Lukes J."/>
        </authorList>
    </citation>
    <scope>NUCLEOTIDE SEQUENCE [LARGE SCALE GENOMIC DNA]</scope>
    <source>
        <strain evidence="9">H10</strain>
    </source>
</reference>
<feature type="region of interest" description="Disordered" evidence="7">
    <location>
        <begin position="592"/>
        <end position="616"/>
    </location>
</feature>
<sequence length="616" mass="68293">MKTTSPVFFAASGAHMCEELVSSCGSAANPYRRSMMRLLEYVGLQHYGTPQATVPPRTTAEDDAIAQHLEAVKEATARHEASVRQRNIRINKRKPTSALVDILASAATATATTTGQGASERSASGMNASTSSRQPPTIYLSFEDSAEWKAFLASITPEDRLAVTVRRRLTVELWRAHRRDICLWCWFPRNMCVCAQLDAYRAAMPAHVLDAHVEVTMLLHSEEVMRSTNSGHIAAYLLGAPIRVWGMDADDFYLRALEPCCVRRSSEGGDEEAANSVALSPLAQPLSRSAEGVGSPVVVYNVSLYPSAESTRMDEFIRRKQLGLTPSEVHDDIEENKMVERSGDVDEAEPLKFEEDSGCVAPSYAANSETAYDDGHGDATVQRAAHKKMHLILLDSTWGQALSLNRKLSKFIPRVRLEIPDSYESLFQALRKRTRESGVSTLEATSMAVEQCIRVMGYTDEAAQTSSTLTAAMKNFVDARCLLKYAEAQFTTDGAVLDAFRDKRDDARRDDAARRQVVLSDKMQHDAEARRLRLPPVLNYCYCCDCVIGWHRMPEHVIGRNHRTALQLNPTCAPSPASRVVAVPDFARPTRAERAAEWRSRTSDEAPTVAPLKLRK</sequence>
<dbReference type="InterPro" id="IPR005636">
    <property type="entry name" value="DTW"/>
</dbReference>
<dbReference type="OrthoDB" id="408541at2759"/>
<accession>A0A0N0DVM9</accession>
<evidence type="ECO:0000259" key="8">
    <source>
        <dbReference type="SMART" id="SM01144"/>
    </source>
</evidence>
<keyword evidence="10" id="KW-1185">Reference proteome</keyword>
<dbReference type="GeneID" id="26905099"/>
<dbReference type="Pfam" id="PF03942">
    <property type="entry name" value="DTW"/>
    <property type="match status" value="1"/>
</dbReference>
<comment type="caution">
    <text evidence="9">The sequence shown here is derived from an EMBL/GenBank/DDBJ whole genome shotgun (WGS) entry which is preliminary data.</text>
</comment>
<dbReference type="RefSeq" id="XP_015659051.1">
    <property type="nucleotide sequence ID" value="XM_015802607.1"/>
</dbReference>
<evidence type="ECO:0000313" key="10">
    <source>
        <dbReference type="Proteomes" id="UP000037923"/>
    </source>
</evidence>
<feature type="compositionally biased region" description="Polar residues" evidence="7">
    <location>
        <begin position="115"/>
        <end position="134"/>
    </location>
</feature>
<feature type="domain" description="DTW" evidence="8">
    <location>
        <begin position="178"/>
        <end position="481"/>
    </location>
</feature>